<evidence type="ECO:0000256" key="2">
    <source>
        <dbReference type="ARBA" id="ARBA00022801"/>
    </source>
</evidence>
<comment type="caution">
    <text evidence="7">The sequence shown here is derived from an EMBL/GenBank/DDBJ whole genome shotgun (WGS) entry which is preliminary data.</text>
</comment>
<sequence length="764" mass="82628">MTGIAGELAHEQEVVDTMYARLDTLRGTTADRLRSVRLAGAVGTHQNRSERDAFATLYEDRAAQLDAVEDRLVFGRLDLAEGSGDGTVTRYVGRIGLTDAEHRSMLTDWRAPAAEAFYRATALHPGDVRRRRHLVTKGRSVTGLEDEVLDLEGEIDTEALSGEGALLAAMAQGRTGRMTDIVATIQAEQDRIIRSELTGALVVQGGPGTGKTAVALHRAAYLLYAHRRLLERSGVLVVGPSSAFLRYIDQVLPSLGETGVVSTTVGDLIPGIRATAVDEGQVARLKGLLLWRKVIRRAVRARERVPQHDVPVRVEGHDFVIRPRDVSDAIAKARRTHKPHNLARTTFVRDMLERLADQYRDFTGDPLSGEDRATVLEDLRSDRAVRVALNIAWLPITPEKLVADLYAKPHRLAEAAPELTARERRLLQREPGAPWTESDVPILDEAYELLGEDDSVTQAEARAAAAAEEQARRYAQQSLDATRSMMGDYAGLVDAETLAARFAAGGPSLTTAERAAADRSWTYGHVVVDEAQELSPMAWRALVRRVPTRSMTVVGDVAQTSSAAGARSWDRMLTPLLRDGWRLAELTVSYRTPATVADTAQRVARAARLPVSDLRAARDVEGSLVTVRAGAGAAAGTEHLPDAETVVTEALRLTKEFVGPDAGRVAVVVPAAGVRRTAEALTAALPAAVGEQEAARLAAQRPEDAQVTVLSPRETKGLEFDAVVLVEPAAIAEGPGGTSDLYVAMTRPTQRLVVVHARDLPEGF</sequence>
<name>A0A9X2G201_9MICO</name>
<evidence type="ECO:0000256" key="1">
    <source>
        <dbReference type="ARBA" id="ARBA00022741"/>
    </source>
</evidence>
<dbReference type="GO" id="GO:0005829">
    <property type="term" value="C:cytosol"/>
    <property type="evidence" value="ECO:0007669"/>
    <property type="project" value="TreeGrafter"/>
</dbReference>
<reference evidence="7" key="1">
    <citation type="submission" date="2022-06" db="EMBL/GenBank/DDBJ databases">
        <title>Genomic Encyclopedia of Archaeal and Bacterial Type Strains, Phase II (KMG-II): from individual species to whole genera.</title>
        <authorList>
            <person name="Goeker M."/>
        </authorList>
    </citation>
    <scope>NUCLEOTIDE SEQUENCE</scope>
    <source>
        <strain evidence="7">DSM 26652</strain>
    </source>
</reference>
<proteinExistence type="predicted"/>
<dbReference type="InterPro" id="IPR027417">
    <property type="entry name" value="P-loop_NTPase"/>
</dbReference>
<evidence type="ECO:0000256" key="4">
    <source>
        <dbReference type="ARBA" id="ARBA00022840"/>
    </source>
</evidence>
<evidence type="ECO:0000259" key="6">
    <source>
        <dbReference type="PROSITE" id="PS51198"/>
    </source>
</evidence>
<dbReference type="GO" id="GO:0043138">
    <property type="term" value="F:3'-5' DNA helicase activity"/>
    <property type="evidence" value="ECO:0007669"/>
    <property type="project" value="TreeGrafter"/>
</dbReference>
<dbReference type="PANTHER" id="PTHR11070">
    <property type="entry name" value="UVRD / RECB / PCRA DNA HELICASE FAMILY MEMBER"/>
    <property type="match status" value="1"/>
</dbReference>
<dbReference type="InterPro" id="IPR014016">
    <property type="entry name" value="UvrD-like_ATP-bd"/>
</dbReference>
<dbReference type="GO" id="GO:0016787">
    <property type="term" value="F:hydrolase activity"/>
    <property type="evidence" value="ECO:0007669"/>
    <property type="project" value="UniProtKB-UniRule"/>
</dbReference>
<gene>
    <name evidence="7" type="ORF">APR03_001304</name>
</gene>
<dbReference type="InterPro" id="IPR000212">
    <property type="entry name" value="DNA_helicase_UvrD/REP"/>
</dbReference>
<keyword evidence="4 5" id="KW-0067">ATP-binding</keyword>
<dbReference type="GO" id="GO:0005524">
    <property type="term" value="F:ATP binding"/>
    <property type="evidence" value="ECO:0007669"/>
    <property type="project" value="UniProtKB-UniRule"/>
</dbReference>
<accession>A0A9X2G201</accession>
<dbReference type="AlphaFoldDB" id="A0A9X2G201"/>
<keyword evidence="1 5" id="KW-0547">Nucleotide-binding</keyword>
<organism evidence="7 8">
    <name type="scientific">Promicromonospora thailandica</name>
    <dbReference type="NCBI Taxonomy" id="765201"/>
    <lineage>
        <taxon>Bacteria</taxon>
        <taxon>Bacillati</taxon>
        <taxon>Actinomycetota</taxon>
        <taxon>Actinomycetes</taxon>
        <taxon>Micrococcales</taxon>
        <taxon>Promicromonosporaceae</taxon>
        <taxon>Promicromonospora</taxon>
    </lineage>
</organism>
<dbReference type="SUPFAM" id="SSF52540">
    <property type="entry name" value="P-loop containing nucleoside triphosphate hydrolases"/>
    <property type="match status" value="1"/>
</dbReference>
<dbReference type="GO" id="GO:0000725">
    <property type="term" value="P:recombinational repair"/>
    <property type="evidence" value="ECO:0007669"/>
    <property type="project" value="TreeGrafter"/>
</dbReference>
<evidence type="ECO:0000256" key="3">
    <source>
        <dbReference type="ARBA" id="ARBA00022806"/>
    </source>
</evidence>
<feature type="binding site" evidence="5">
    <location>
        <begin position="205"/>
        <end position="212"/>
    </location>
    <ligand>
        <name>ATP</name>
        <dbReference type="ChEBI" id="CHEBI:30616"/>
    </ligand>
</feature>
<dbReference type="Proteomes" id="UP001139493">
    <property type="component" value="Unassembled WGS sequence"/>
</dbReference>
<dbReference type="RefSeq" id="WP_253833842.1">
    <property type="nucleotide sequence ID" value="NZ_JAMTCS010000003.1"/>
</dbReference>
<keyword evidence="2 5" id="KW-0378">Hydrolase</keyword>
<dbReference type="Gene3D" id="3.40.50.300">
    <property type="entry name" value="P-loop containing nucleotide triphosphate hydrolases"/>
    <property type="match status" value="3"/>
</dbReference>
<dbReference type="PANTHER" id="PTHR11070:SF45">
    <property type="entry name" value="DNA 3'-5' HELICASE"/>
    <property type="match status" value="1"/>
</dbReference>
<protein>
    <submittedName>
        <fullName evidence="7">DNA helicase IV</fullName>
    </submittedName>
</protein>
<dbReference type="PROSITE" id="PS51198">
    <property type="entry name" value="UVRD_HELICASE_ATP_BIND"/>
    <property type="match status" value="1"/>
</dbReference>
<evidence type="ECO:0000256" key="5">
    <source>
        <dbReference type="PROSITE-ProRule" id="PRU00560"/>
    </source>
</evidence>
<dbReference type="GO" id="GO:0003677">
    <property type="term" value="F:DNA binding"/>
    <property type="evidence" value="ECO:0007669"/>
    <property type="project" value="InterPro"/>
</dbReference>
<keyword evidence="3 5" id="KW-0347">Helicase</keyword>
<evidence type="ECO:0000313" key="7">
    <source>
        <dbReference type="EMBL" id="MCP2263968.1"/>
    </source>
</evidence>
<dbReference type="EMBL" id="JAMTCS010000003">
    <property type="protein sequence ID" value="MCP2263968.1"/>
    <property type="molecule type" value="Genomic_DNA"/>
</dbReference>
<feature type="domain" description="UvrD-like helicase ATP-binding" evidence="6">
    <location>
        <begin position="184"/>
        <end position="593"/>
    </location>
</feature>
<keyword evidence="8" id="KW-1185">Reference proteome</keyword>
<evidence type="ECO:0000313" key="8">
    <source>
        <dbReference type="Proteomes" id="UP001139493"/>
    </source>
</evidence>